<evidence type="ECO:0000256" key="2">
    <source>
        <dbReference type="ARBA" id="ARBA00011738"/>
    </source>
</evidence>
<dbReference type="GO" id="GO:0036222">
    <property type="term" value="F:XTP diphosphatase activity"/>
    <property type="evidence" value="ECO:0007669"/>
    <property type="project" value="UniProtKB-UniRule"/>
</dbReference>
<comment type="catalytic activity">
    <reaction evidence="9 10">
        <text>XTP + H2O = XMP + diphosphate + H(+)</text>
        <dbReference type="Rhea" id="RHEA:28610"/>
        <dbReference type="ChEBI" id="CHEBI:15377"/>
        <dbReference type="ChEBI" id="CHEBI:15378"/>
        <dbReference type="ChEBI" id="CHEBI:33019"/>
        <dbReference type="ChEBI" id="CHEBI:57464"/>
        <dbReference type="ChEBI" id="CHEBI:61314"/>
        <dbReference type="EC" id="3.6.1.66"/>
    </reaction>
</comment>
<evidence type="ECO:0000256" key="4">
    <source>
        <dbReference type="ARBA" id="ARBA00022741"/>
    </source>
</evidence>
<reference evidence="14 15" key="1">
    <citation type="submission" date="2019-11" db="EMBL/GenBank/DDBJ databases">
        <authorList>
            <person name="Ren C."/>
            <person name="Wang H."/>
            <person name="Xu Y."/>
        </authorList>
    </citation>
    <scope>NUCLEOTIDE SEQUENCE [LARGE SCALE GENOMIC DNA]</scope>
    <source>
        <strain evidence="15">JNU-WLY1368</strain>
        <strain evidence="12 14">LBM 19010</strain>
    </source>
</reference>
<evidence type="ECO:0000256" key="1">
    <source>
        <dbReference type="ARBA" id="ARBA00008023"/>
    </source>
</evidence>
<dbReference type="Pfam" id="PF01725">
    <property type="entry name" value="Ham1p_like"/>
    <property type="match status" value="1"/>
</dbReference>
<comment type="subunit">
    <text evidence="2 10">Homodimer.</text>
</comment>
<protein>
    <recommendedName>
        <fullName evidence="10">dITP/XTP pyrophosphatase</fullName>
        <ecNumber evidence="10">3.6.1.66</ecNumber>
    </recommendedName>
    <alternativeName>
        <fullName evidence="10">Non-canonical purine NTP pyrophosphatase</fullName>
    </alternativeName>
    <alternativeName>
        <fullName evidence="10">Non-standard purine NTP pyrophosphatase</fullName>
    </alternativeName>
    <alternativeName>
        <fullName evidence="10">Nucleoside-triphosphate diphosphatase</fullName>
    </alternativeName>
    <alternativeName>
        <fullName evidence="10">Nucleoside-triphosphate pyrophosphatase</fullName>
        <shortName evidence="10">NTPase</shortName>
    </alternativeName>
</protein>
<keyword evidence="4 10" id="KW-0547">Nucleotide-binding</keyword>
<evidence type="ECO:0000256" key="11">
    <source>
        <dbReference type="RuleBase" id="RU003781"/>
    </source>
</evidence>
<proteinExistence type="inferred from homology"/>
<organism evidence="12 14">
    <name type="scientific">Caproicibacterium lactatifermentans</name>
    <dbReference type="NCBI Taxonomy" id="2666138"/>
    <lineage>
        <taxon>Bacteria</taxon>
        <taxon>Bacillati</taxon>
        <taxon>Bacillota</taxon>
        <taxon>Clostridia</taxon>
        <taxon>Eubacteriales</taxon>
        <taxon>Oscillospiraceae</taxon>
        <taxon>Caproicibacterium</taxon>
    </lineage>
</organism>
<gene>
    <name evidence="12" type="primary">rdgB</name>
    <name evidence="12" type="ORF">GJQ69_04800</name>
    <name evidence="13" type="ORF">GKP14_08750</name>
</gene>
<dbReference type="HAMAP" id="MF_01405">
    <property type="entry name" value="Non_canon_purine_NTPase"/>
    <property type="match status" value="1"/>
</dbReference>
<name>A0A859DQI3_9FIRM</name>
<sequence length="198" mass="21599">MQFVLATHNQNKVHEFSRMLAPLGIDISVPDGLPEVEENGTTFEENAFLKAASACRFTGKPAVADDSGLCVHELNGQPGIHSARYAGEYATDADRIVKLLNALRNVPQPDRLAKFVCVICCVFPNGDIITSRGECEGSIAFAPQGNDGFGYDPVFLVGERSFAQMNAEQKDAVSHRGNALRLFQKDLQAYCAKHLKDI</sequence>
<dbReference type="Proteomes" id="UP000509623">
    <property type="component" value="Chromosome"/>
</dbReference>
<evidence type="ECO:0000256" key="6">
    <source>
        <dbReference type="ARBA" id="ARBA00022842"/>
    </source>
</evidence>
<evidence type="ECO:0000256" key="8">
    <source>
        <dbReference type="ARBA" id="ARBA00051875"/>
    </source>
</evidence>
<feature type="binding site" evidence="10">
    <location>
        <begin position="7"/>
        <end position="12"/>
    </location>
    <ligand>
        <name>substrate</name>
    </ligand>
</feature>
<comment type="cofactor">
    <cofactor evidence="10">
        <name>Mg(2+)</name>
        <dbReference type="ChEBI" id="CHEBI:18420"/>
    </cofactor>
    <text evidence="10">Binds 1 Mg(2+) ion per subunit.</text>
</comment>
<evidence type="ECO:0000313" key="12">
    <source>
        <dbReference type="EMBL" id="QKN23854.1"/>
    </source>
</evidence>
<evidence type="ECO:0000256" key="5">
    <source>
        <dbReference type="ARBA" id="ARBA00022801"/>
    </source>
</evidence>
<accession>A0A859DQI3</accession>
<dbReference type="KEGG" id="clf:GJQ69_04800"/>
<dbReference type="AlphaFoldDB" id="A0A859DQI3"/>
<evidence type="ECO:0000313" key="13">
    <source>
        <dbReference type="EMBL" id="QKO31074.1"/>
    </source>
</evidence>
<dbReference type="PANTHER" id="PTHR11067">
    <property type="entry name" value="INOSINE TRIPHOSPHATE PYROPHOSPHATASE/HAM1 PROTEIN"/>
    <property type="match status" value="1"/>
</dbReference>
<dbReference type="Proteomes" id="UP000501316">
    <property type="component" value="Chromosome"/>
</dbReference>
<dbReference type="RefSeq" id="WP_086035815.1">
    <property type="nucleotide sequence ID" value="NZ_CP046051.1"/>
</dbReference>
<feature type="binding site" evidence="10">
    <location>
        <begin position="175"/>
        <end position="176"/>
    </location>
    <ligand>
        <name>substrate</name>
    </ligand>
</feature>
<dbReference type="GO" id="GO:0000166">
    <property type="term" value="F:nucleotide binding"/>
    <property type="evidence" value="ECO:0007669"/>
    <property type="project" value="UniProtKB-KW"/>
</dbReference>
<evidence type="ECO:0000256" key="10">
    <source>
        <dbReference type="HAMAP-Rule" id="MF_01405"/>
    </source>
</evidence>
<evidence type="ECO:0000313" key="15">
    <source>
        <dbReference type="Proteomes" id="UP000509623"/>
    </source>
</evidence>
<keyword evidence="5 10" id="KW-0378">Hydrolase</keyword>
<dbReference type="EMBL" id="CP046161">
    <property type="protein sequence ID" value="QKO31074.1"/>
    <property type="molecule type" value="Genomic_DNA"/>
</dbReference>
<evidence type="ECO:0000313" key="14">
    <source>
        <dbReference type="Proteomes" id="UP000501316"/>
    </source>
</evidence>
<feature type="binding site" evidence="10">
    <location>
        <position position="66"/>
    </location>
    <ligand>
        <name>Mg(2+)</name>
        <dbReference type="ChEBI" id="CHEBI:18420"/>
    </ligand>
</feature>
<keyword evidence="7 10" id="KW-0546">Nucleotide metabolism</keyword>
<evidence type="ECO:0000256" key="3">
    <source>
        <dbReference type="ARBA" id="ARBA00022723"/>
    </source>
</evidence>
<dbReference type="PANTHER" id="PTHR11067:SF9">
    <property type="entry name" value="INOSINE TRIPHOSPHATE PYROPHOSPHATASE"/>
    <property type="match status" value="1"/>
</dbReference>
<feature type="binding site" evidence="10">
    <location>
        <position position="67"/>
    </location>
    <ligand>
        <name>substrate</name>
    </ligand>
</feature>
<dbReference type="EC" id="3.6.1.66" evidence="10"/>
<feature type="binding site" evidence="10">
    <location>
        <position position="170"/>
    </location>
    <ligand>
        <name>substrate</name>
    </ligand>
</feature>
<dbReference type="GO" id="GO:0046872">
    <property type="term" value="F:metal ion binding"/>
    <property type="evidence" value="ECO:0007669"/>
    <property type="project" value="UniProtKB-KW"/>
</dbReference>
<dbReference type="GO" id="GO:0035870">
    <property type="term" value="F:dITP diphosphatase activity"/>
    <property type="evidence" value="ECO:0007669"/>
    <property type="project" value="UniProtKB-UniRule"/>
</dbReference>
<reference evidence="13" key="2">
    <citation type="journal article" date="2021" name="Appl. Environ. Microbiol.">
        <title>Adaptability of a Caproate-Producing Bacterium Contributes to Its Dominance in an Anaerobic Fermentation System.</title>
        <authorList>
            <person name="Wang H."/>
            <person name="Gu Y."/>
            <person name="Zhou W."/>
            <person name="Zhao D."/>
            <person name="Qiao Z."/>
            <person name="Zheng J."/>
            <person name="Gao J."/>
            <person name="Chen X."/>
            <person name="Ren C."/>
            <person name="Xu Y."/>
        </authorList>
    </citation>
    <scope>NUCLEOTIDE SEQUENCE</scope>
    <source>
        <strain evidence="13">JNU-WLY1368</strain>
    </source>
</reference>
<dbReference type="InterPro" id="IPR002637">
    <property type="entry name" value="RdgB/HAM1"/>
</dbReference>
<feature type="binding site" evidence="10">
    <location>
        <begin position="149"/>
        <end position="152"/>
    </location>
    <ligand>
        <name>substrate</name>
    </ligand>
</feature>
<comment type="similarity">
    <text evidence="1 10 11">Belongs to the HAM1 NTPase family.</text>
</comment>
<dbReference type="SUPFAM" id="SSF52972">
    <property type="entry name" value="ITPase-like"/>
    <property type="match status" value="1"/>
</dbReference>
<feature type="binding site" evidence="10">
    <location>
        <position position="37"/>
    </location>
    <ligand>
        <name>Mg(2+)</name>
        <dbReference type="ChEBI" id="CHEBI:18420"/>
    </ligand>
</feature>
<evidence type="ECO:0000256" key="7">
    <source>
        <dbReference type="ARBA" id="ARBA00023080"/>
    </source>
</evidence>
<keyword evidence="15" id="KW-1185">Reference proteome</keyword>
<dbReference type="Gene3D" id="3.90.950.10">
    <property type="match status" value="1"/>
</dbReference>
<dbReference type="FunFam" id="3.90.950.10:FF:000001">
    <property type="entry name" value="dITP/XTP pyrophosphatase"/>
    <property type="match status" value="1"/>
</dbReference>
<dbReference type="GO" id="GO:0017111">
    <property type="term" value="F:ribonucleoside triphosphate phosphatase activity"/>
    <property type="evidence" value="ECO:0007669"/>
    <property type="project" value="InterPro"/>
</dbReference>
<evidence type="ECO:0000256" key="9">
    <source>
        <dbReference type="ARBA" id="ARBA00052017"/>
    </source>
</evidence>
<dbReference type="CDD" id="cd00515">
    <property type="entry name" value="HAM1"/>
    <property type="match status" value="1"/>
</dbReference>
<dbReference type="GO" id="GO:0036220">
    <property type="term" value="F:ITP diphosphatase activity"/>
    <property type="evidence" value="ECO:0007669"/>
    <property type="project" value="UniProtKB-UniRule"/>
</dbReference>
<keyword evidence="3 10" id="KW-0479">Metal-binding</keyword>
<comment type="catalytic activity">
    <reaction evidence="10">
        <text>ITP + H2O = IMP + diphosphate + H(+)</text>
        <dbReference type="Rhea" id="RHEA:29399"/>
        <dbReference type="ChEBI" id="CHEBI:15377"/>
        <dbReference type="ChEBI" id="CHEBI:15378"/>
        <dbReference type="ChEBI" id="CHEBI:33019"/>
        <dbReference type="ChEBI" id="CHEBI:58053"/>
        <dbReference type="ChEBI" id="CHEBI:61402"/>
        <dbReference type="EC" id="3.6.1.66"/>
    </reaction>
</comment>
<dbReference type="EMBL" id="CP046051">
    <property type="protein sequence ID" value="QKN23854.1"/>
    <property type="molecule type" value="Genomic_DNA"/>
</dbReference>
<comment type="catalytic activity">
    <reaction evidence="8 10">
        <text>dITP + H2O = dIMP + diphosphate + H(+)</text>
        <dbReference type="Rhea" id="RHEA:28342"/>
        <dbReference type="ChEBI" id="CHEBI:15377"/>
        <dbReference type="ChEBI" id="CHEBI:15378"/>
        <dbReference type="ChEBI" id="CHEBI:33019"/>
        <dbReference type="ChEBI" id="CHEBI:61194"/>
        <dbReference type="ChEBI" id="CHEBI:61382"/>
        <dbReference type="EC" id="3.6.1.66"/>
    </reaction>
</comment>
<dbReference type="NCBIfam" id="TIGR00042">
    <property type="entry name" value="RdgB/HAM1 family non-canonical purine NTP pyrophosphatase"/>
    <property type="match status" value="1"/>
</dbReference>
<reference evidence="13" key="3">
    <citation type="journal article" date="2022" name="Int. J. Syst. Evol. Microbiol.">
        <title>Caproicibacterium lactatifermentans sp. nov., isolated from pit clay used for the production of Chinese strong aroma-type liquor.</title>
        <authorList>
            <person name="Wang H."/>
            <person name="Gu Y."/>
            <person name="Zhao D."/>
            <person name="Qiao Z."/>
            <person name="Zheng J."/>
            <person name="Gao J."/>
            <person name="Ren C."/>
            <person name="Xu Y."/>
        </authorList>
    </citation>
    <scope>NUCLEOTIDE SEQUENCE</scope>
    <source>
        <strain evidence="13">JNU-WLY1368</strain>
    </source>
</reference>
<dbReference type="InterPro" id="IPR029001">
    <property type="entry name" value="ITPase-like_fam"/>
</dbReference>
<keyword evidence="6 10" id="KW-0460">Magnesium</keyword>
<feature type="active site" description="Proton acceptor" evidence="10">
    <location>
        <position position="66"/>
    </location>
</feature>
<dbReference type="GO" id="GO:0009146">
    <property type="term" value="P:purine nucleoside triphosphate catabolic process"/>
    <property type="evidence" value="ECO:0007669"/>
    <property type="project" value="UniProtKB-UniRule"/>
</dbReference>
<dbReference type="GO" id="GO:0005829">
    <property type="term" value="C:cytosol"/>
    <property type="evidence" value="ECO:0007669"/>
    <property type="project" value="TreeGrafter"/>
</dbReference>
<dbReference type="InterPro" id="IPR020922">
    <property type="entry name" value="dITP/XTP_pyrophosphatase"/>
</dbReference>
<dbReference type="GO" id="GO:0009117">
    <property type="term" value="P:nucleotide metabolic process"/>
    <property type="evidence" value="ECO:0007669"/>
    <property type="project" value="UniProtKB-KW"/>
</dbReference>
<comment type="function">
    <text evidence="10">Pyrophosphatase that catalyzes the hydrolysis of nucleoside triphosphates to their monophosphate derivatives, with a high preference for the non-canonical purine nucleotides XTP (xanthosine triphosphate), dITP (deoxyinosine triphosphate) and ITP. Seems to function as a house-cleaning enzyme that removes non-canonical purine nucleotides from the nucleotide pool, thus preventing their incorporation into DNA/RNA and avoiding chromosomal lesions.</text>
</comment>